<dbReference type="Proteomes" id="UP000465035">
    <property type="component" value="Chromosome"/>
</dbReference>
<dbReference type="AlphaFoldDB" id="A0A6P1E415"/>
<organism evidence="1 2">
    <name type="scientific">Lentilactobacillus hilgardii</name>
    <name type="common">Lactobacillus hilgardii</name>
    <dbReference type="NCBI Taxonomy" id="1588"/>
    <lineage>
        <taxon>Bacteria</taxon>
        <taxon>Bacillati</taxon>
        <taxon>Bacillota</taxon>
        <taxon>Bacilli</taxon>
        <taxon>Lactobacillales</taxon>
        <taxon>Lactobacillaceae</taxon>
        <taxon>Lentilactobacillus</taxon>
    </lineage>
</organism>
<sequence length="120" mass="13513">MTPAVIKSIIAVYQTIILGAEKMDNMIDKIKKATQSEPKKPEQQFMKLIEEVGEASQAYLSSEGASGNKYKHLDQSNVKEELVDVLLVTFALLSKVGATDEEIEELINRKVDKWIHNQNH</sequence>
<dbReference type="SUPFAM" id="SSF101386">
    <property type="entry name" value="all-alpha NTP pyrophosphatases"/>
    <property type="match status" value="1"/>
</dbReference>
<proteinExistence type="predicted"/>
<gene>
    <name evidence="1" type="ORF">GQR93_03795</name>
</gene>
<dbReference type="InterPro" id="IPR044548">
    <property type="entry name" value="AF0060_NTP-PPase_MazG-like"/>
</dbReference>
<dbReference type="Gene3D" id="1.10.287.1080">
    <property type="entry name" value="MazG-like"/>
    <property type="match status" value="1"/>
</dbReference>
<protein>
    <submittedName>
        <fullName evidence="1">Uncharacterized protein</fullName>
    </submittedName>
</protein>
<evidence type="ECO:0000313" key="2">
    <source>
        <dbReference type="Proteomes" id="UP000465035"/>
    </source>
</evidence>
<dbReference type="CDD" id="cd11533">
    <property type="entry name" value="NTP-PPase_Af0060_like"/>
    <property type="match status" value="1"/>
</dbReference>
<name>A0A6P1E415_LENHI</name>
<reference evidence="1 2" key="1">
    <citation type="submission" date="2019-12" db="EMBL/GenBank/DDBJ databases">
        <title>Lactobacillus hilgardii FLUB.</title>
        <authorList>
            <person name="Gustaw K."/>
        </authorList>
    </citation>
    <scope>NUCLEOTIDE SEQUENCE [LARGE SCALE GENOMIC DNA]</scope>
    <source>
        <strain evidence="1 2">FLUB</strain>
    </source>
</reference>
<accession>A0A6P1E415</accession>
<dbReference type="EMBL" id="CP047121">
    <property type="protein sequence ID" value="QHB51398.1"/>
    <property type="molecule type" value="Genomic_DNA"/>
</dbReference>
<evidence type="ECO:0000313" key="1">
    <source>
        <dbReference type="EMBL" id="QHB51398.1"/>
    </source>
</evidence>